<comment type="function">
    <text evidence="6">Salivary chemokine-binding protein which binds to host chemokines.</text>
</comment>
<name>A0A224YE69_9ACAR</name>
<proteinExistence type="predicted"/>
<dbReference type="EMBL" id="GFPF01000924">
    <property type="protein sequence ID" value="MAA12070.1"/>
    <property type="molecule type" value="Transcribed_RNA"/>
</dbReference>
<evidence type="ECO:0000256" key="7">
    <source>
        <dbReference type="SAM" id="SignalP"/>
    </source>
</evidence>
<evidence type="ECO:0000256" key="4">
    <source>
        <dbReference type="ARBA" id="ARBA00023157"/>
    </source>
</evidence>
<dbReference type="GO" id="GO:0019957">
    <property type="term" value="F:C-C chemokine binding"/>
    <property type="evidence" value="ECO:0007669"/>
    <property type="project" value="InterPro"/>
</dbReference>
<reference evidence="8" key="1">
    <citation type="journal article" date="2017" name="Parasit. Vectors">
        <title>Sialotranscriptomics of Rhipicephalus zambeziensis reveals intricate expression profiles of secretory proteins and suggests tight temporal transcriptional regulation during blood-feeding.</title>
        <authorList>
            <person name="de Castro M.H."/>
            <person name="de Klerk D."/>
            <person name="Pienaar R."/>
            <person name="Rees D.J.G."/>
            <person name="Mans B.J."/>
        </authorList>
    </citation>
    <scope>NUCLEOTIDE SEQUENCE</scope>
    <source>
        <tissue evidence="8">Salivary glands</tissue>
    </source>
</reference>
<dbReference type="AlphaFoldDB" id="A0A224YE69"/>
<sequence length="114" mass="12383">MCQTLLALVVIISASTTGHATSQQKPVNRCVTRYLLTDAGPVHIGCSLDCTSPYNPSKLAPGWQCIDTTIEAARLMTEDIKYICNLGICSENGSCAPSRLSIQCWRAAYWSLTN</sequence>
<dbReference type="InterPro" id="IPR045797">
    <property type="entry name" value="EVA_Class_A"/>
</dbReference>
<evidence type="ECO:0000256" key="2">
    <source>
        <dbReference type="ARBA" id="ARBA00022525"/>
    </source>
</evidence>
<evidence type="ECO:0000313" key="8">
    <source>
        <dbReference type="EMBL" id="MAA12070.1"/>
    </source>
</evidence>
<feature type="chain" id="PRO_5013302210" description="Evasin" evidence="7">
    <location>
        <begin position="21"/>
        <end position="114"/>
    </location>
</feature>
<dbReference type="Pfam" id="PF19429">
    <property type="entry name" value="EVA_Class_A"/>
    <property type="match status" value="1"/>
</dbReference>
<protein>
    <recommendedName>
        <fullName evidence="6">Evasin</fullName>
    </recommendedName>
</protein>
<keyword evidence="4 6" id="KW-1015">Disulfide bond</keyword>
<keyword evidence="3 6" id="KW-0732">Signal</keyword>
<feature type="signal peptide" evidence="7">
    <location>
        <begin position="1"/>
        <end position="20"/>
    </location>
</feature>
<comment type="subcellular location">
    <subcellularLocation>
        <location evidence="1 6">Secreted</location>
    </subcellularLocation>
</comment>
<evidence type="ECO:0000256" key="3">
    <source>
        <dbReference type="ARBA" id="ARBA00022729"/>
    </source>
</evidence>
<keyword evidence="5 6" id="KW-0325">Glycoprotein</keyword>
<evidence type="ECO:0000256" key="1">
    <source>
        <dbReference type="ARBA" id="ARBA00004613"/>
    </source>
</evidence>
<evidence type="ECO:0000256" key="6">
    <source>
        <dbReference type="RuleBase" id="RU369006"/>
    </source>
</evidence>
<dbReference type="Gene3D" id="2.30.130.100">
    <property type="match status" value="1"/>
</dbReference>
<accession>A0A224YE69</accession>
<organism evidence="8">
    <name type="scientific">Rhipicephalus zambeziensis</name>
    <dbReference type="NCBI Taxonomy" id="60191"/>
    <lineage>
        <taxon>Eukaryota</taxon>
        <taxon>Metazoa</taxon>
        <taxon>Ecdysozoa</taxon>
        <taxon>Arthropoda</taxon>
        <taxon>Chelicerata</taxon>
        <taxon>Arachnida</taxon>
        <taxon>Acari</taxon>
        <taxon>Parasitiformes</taxon>
        <taxon>Ixodida</taxon>
        <taxon>Ixodoidea</taxon>
        <taxon>Ixodidae</taxon>
        <taxon>Rhipicephalinae</taxon>
        <taxon>Rhipicephalus</taxon>
        <taxon>Rhipicephalus</taxon>
    </lineage>
</organism>
<dbReference type="GO" id="GO:0005576">
    <property type="term" value="C:extracellular region"/>
    <property type="evidence" value="ECO:0007669"/>
    <property type="project" value="UniProtKB-SubCell"/>
</dbReference>
<evidence type="ECO:0000256" key="5">
    <source>
        <dbReference type="ARBA" id="ARBA00023180"/>
    </source>
</evidence>
<keyword evidence="2 6" id="KW-0964">Secreted</keyword>